<comment type="catalytic activity">
    <reaction evidence="10">
        <text>(R)-lanthionine ketimine + NADPH + 2 H(+) = (3R,5R)-1,4-thiomorpholine-3,5-dicarboxylate + NADP(+)</text>
        <dbReference type="Rhea" id="RHEA:68040"/>
        <dbReference type="ChEBI" id="CHEBI:15378"/>
        <dbReference type="ChEBI" id="CHEBI:57783"/>
        <dbReference type="ChEBI" id="CHEBI:58349"/>
        <dbReference type="ChEBI" id="CHEBI:176891"/>
        <dbReference type="ChEBI" id="CHEBI:176892"/>
    </reaction>
    <physiologicalReaction direction="left-to-right" evidence="10">
        <dbReference type="Rhea" id="RHEA:68041"/>
    </physiologicalReaction>
</comment>
<evidence type="ECO:0000256" key="15">
    <source>
        <dbReference type="ARBA" id="ARBA00093567"/>
    </source>
</evidence>
<comment type="catalytic activity">
    <reaction evidence="13">
        <text>L-proline + NAD(+) = 1-pyrroline-2-carboxylate + NADH + H(+)</text>
        <dbReference type="Rhea" id="RHEA:20321"/>
        <dbReference type="ChEBI" id="CHEBI:15378"/>
        <dbReference type="ChEBI" id="CHEBI:39785"/>
        <dbReference type="ChEBI" id="CHEBI:57540"/>
        <dbReference type="ChEBI" id="CHEBI:57945"/>
        <dbReference type="ChEBI" id="CHEBI:60039"/>
        <dbReference type="EC" id="1.5.1.1"/>
    </reaction>
    <physiologicalReaction direction="right-to-left" evidence="13">
        <dbReference type="Rhea" id="RHEA:20323"/>
    </physiologicalReaction>
</comment>
<organism evidence="18">
    <name type="scientific">Photinus pyralis</name>
    <name type="common">Common eastern firefly</name>
    <name type="synonym">Lampyris pyralis</name>
    <dbReference type="NCBI Taxonomy" id="7054"/>
    <lineage>
        <taxon>Eukaryota</taxon>
        <taxon>Metazoa</taxon>
        <taxon>Ecdysozoa</taxon>
        <taxon>Arthropoda</taxon>
        <taxon>Hexapoda</taxon>
        <taxon>Insecta</taxon>
        <taxon>Pterygota</taxon>
        <taxon>Neoptera</taxon>
        <taxon>Endopterygota</taxon>
        <taxon>Coleoptera</taxon>
        <taxon>Polyphaga</taxon>
        <taxon>Elateriformia</taxon>
        <taxon>Elateroidea</taxon>
        <taxon>Lampyridae</taxon>
        <taxon>Lampyrinae</taxon>
        <taxon>Photinus</taxon>
    </lineage>
</organism>
<evidence type="ECO:0000256" key="3">
    <source>
        <dbReference type="ARBA" id="ARBA00015173"/>
    </source>
</evidence>
<dbReference type="EC" id="1.5.1.25" evidence="2"/>
<evidence type="ECO:0000256" key="12">
    <source>
        <dbReference type="ARBA" id="ARBA00093263"/>
    </source>
</evidence>
<evidence type="ECO:0000256" key="5">
    <source>
        <dbReference type="ARBA" id="ARBA00093190"/>
    </source>
</evidence>
<evidence type="ECO:0000256" key="17">
    <source>
        <dbReference type="ARBA" id="ARBA00093650"/>
    </source>
</evidence>
<evidence type="ECO:0000256" key="4">
    <source>
        <dbReference type="ARBA" id="ARBA00033420"/>
    </source>
</evidence>
<dbReference type="SUPFAM" id="SSF51735">
    <property type="entry name" value="NAD(P)-binding Rossmann-fold domains"/>
    <property type="match status" value="1"/>
</dbReference>
<dbReference type="Pfam" id="PF02423">
    <property type="entry name" value="OCD_Mu_crystall"/>
    <property type="match status" value="1"/>
</dbReference>
<evidence type="ECO:0000256" key="1">
    <source>
        <dbReference type="ARBA" id="ARBA00008903"/>
    </source>
</evidence>
<comment type="catalytic activity">
    <reaction evidence="9">
        <text>(S)-cystathionine ketimine + NADPH + 2 H(+) = (3R,5S)-2,3,5,6,7-pentahydro-1,4-thiazepine-3,5-dicarboxylate + NADP(+)</text>
        <dbReference type="Rhea" id="RHEA:68036"/>
        <dbReference type="ChEBI" id="CHEBI:15378"/>
        <dbReference type="ChEBI" id="CHEBI:57783"/>
        <dbReference type="ChEBI" id="CHEBI:58349"/>
        <dbReference type="ChEBI" id="CHEBI:176808"/>
        <dbReference type="ChEBI" id="CHEBI:176810"/>
    </reaction>
    <physiologicalReaction direction="left-to-right" evidence="9">
        <dbReference type="Rhea" id="RHEA:68037"/>
    </physiologicalReaction>
</comment>
<dbReference type="InterPro" id="IPR036291">
    <property type="entry name" value="NAD(P)-bd_dom_sf"/>
</dbReference>
<evidence type="ECO:0000256" key="11">
    <source>
        <dbReference type="ARBA" id="ARBA00093250"/>
    </source>
</evidence>
<dbReference type="InterPro" id="IPR023401">
    <property type="entry name" value="ODC_N"/>
</dbReference>
<dbReference type="PANTHER" id="PTHR13812">
    <property type="entry name" value="KETIMINE REDUCTASE MU-CRYSTALLIN"/>
    <property type="match status" value="1"/>
</dbReference>
<comment type="catalytic activity">
    <reaction evidence="8">
        <text>(3R)-1,4-thiomorpholine-3-carboxylate + NAD(+) = 3,4-dehydrothiomorpholine-3-carboxylate + NADH + 2 H(+)</text>
        <dbReference type="Rhea" id="RHEA:12504"/>
        <dbReference type="ChEBI" id="CHEBI:15378"/>
        <dbReference type="ChEBI" id="CHEBI:57540"/>
        <dbReference type="ChEBI" id="CHEBI:57945"/>
        <dbReference type="ChEBI" id="CHEBI:58517"/>
        <dbReference type="ChEBI" id="CHEBI:176873"/>
        <dbReference type="EC" id="1.5.1.25"/>
    </reaction>
    <physiologicalReaction direction="right-to-left" evidence="8">
        <dbReference type="Rhea" id="RHEA:12506"/>
    </physiologicalReaction>
</comment>
<evidence type="ECO:0000256" key="16">
    <source>
        <dbReference type="ARBA" id="ARBA00093598"/>
    </source>
</evidence>
<comment type="catalytic activity">
    <reaction evidence="12">
        <text>(3R)-1,4-thiomorpholine-3-carboxylate + NADP(+) = 3,4-dehydrothiomorpholine-3-carboxylate + NADPH + 2 H(+)</text>
        <dbReference type="Rhea" id="RHEA:12500"/>
        <dbReference type="ChEBI" id="CHEBI:15378"/>
        <dbReference type="ChEBI" id="CHEBI:57783"/>
        <dbReference type="ChEBI" id="CHEBI:58349"/>
        <dbReference type="ChEBI" id="CHEBI:58517"/>
        <dbReference type="ChEBI" id="CHEBI:176873"/>
        <dbReference type="EC" id="1.5.1.25"/>
    </reaction>
    <physiologicalReaction direction="right-to-left" evidence="12">
        <dbReference type="Rhea" id="RHEA:12502"/>
    </physiologicalReaction>
</comment>
<dbReference type="Gene3D" id="3.30.1780.10">
    <property type="entry name" value="ornithine cyclodeaminase, domain 1"/>
    <property type="match status" value="1"/>
</dbReference>
<evidence type="ECO:0000256" key="2">
    <source>
        <dbReference type="ARBA" id="ARBA00012883"/>
    </source>
</evidence>
<comment type="catalytic activity">
    <reaction evidence="7">
        <text>L-proline + NADP(+) = 1-pyrroline-2-carboxylate + NADPH + H(+)</text>
        <dbReference type="Rhea" id="RHEA:20317"/>
        <dbReference type="ChEBI" id="CHEBI:15378"/>
        <dbReference type="ChEBI" id="CHEBI:39785"/>
        <dbReference type="ChEBI" id="CHEBI:57783"/>
        <dbReference type="ChEBI" id="CHEBI:58349"/>
        <dbReference type="ChEBI" id="CHEBI:60039"/>
        <dbReference type="EC" id="1.5.1.1"/>
    </reaction>
    <physiologicalReaction direction="right-to-left" evidence="7">
        <dbReference type="Rhea" id="RHEA:20319"/>
    </physiologicalReaction>
</comment>
<dbReference type="AlphaFoldDB" id="A0A1Y1L2X2"/>
<dbReference type="GO" id="GO:0050241">
    <property type="term" value="F:pyrroline-2-carboxylate reductase activity"/>
    <property type="evidence" value="ECO:0007669"/>
    <property type="project" value="UniProtKB-EC"/>
</dbReference>
<comment type="catalytic activity">
    <reaction evidence="14">
        <text>L-pipecolate + NADP(+) = Delta(1)-piperideine-2-carboxylate + NADPH + H(+)</text>
        <dbReference type="Rhea" id="RHEA:12524"/>
        <dbReference type="ChEBI" id="CHEBI:15378"/>
        <dbReference type="ChEBI" id="CHEBI:57783"/>
        <dbReference type="ChEBI" id="CHEBI:58349"/>
        <dbReference type="ChEBI" id="CHEBI:61185"/>
        <dbReference type="ChEBI" id="CHEBI:77631"/>
        <dbReference type="EC" id="1.5.1.1"/>
    </reaction>
    <physiologicalReaction direction="right-to-left" evidence="14">
        <dbReference type="Rhea" id="RHEA:12526"/>
    </physiologicalReaction>
</comment>
<evidence type="ECO:0000256" key="6">
    <source>
        <dbReference type="ARBA" id="ARBA00093197"/>
    </source>
</evidence>
<dbReference type="EC" id="1.5.1.1" evidence="16"/>
<dbReference type="GO" id="GO:0047127">
    <property type="term" value="F:thiomorpholine-carboxylate dehydrogenase activity"/>
    <property type="evidence" value="ECO:0007669"/>
    <property type="project" value="UniProtKB-EC"/>
</dbReference>
<dbReference type="EMBL" id="GEZM01066230">
    <property type="protein sequence ID" value="JAV68043.1"/>
    <property type="molecule type" value="Transcribed_RNA"/>
</dbReference>
<evidence type="ECO:0000256" key="13">
    <source>
        <dbReference type="ARBA" id="ARBA00093264"/>
    </source>
</evidence>
<evidence type="ECO:0000313" key="18">
    <source>
        <dbReference type="EMBL" id="JAV68043.1"/>
    </source>
</evidence>
<dbReference type="GO" id="GO:0005737">
    <property type="term" value="C:cytoplasm"/>
    <property type="evidence" value="ECO:0007669"/>
    <property type="project" value="TreeGrafter"/>
</dbReference>
<evidence type="ECO:0000256" key="7">
    <source>
        <dbReference type="ARBA" id="ARBA00093203"/>
    </source>
</evidence>
<comment type="catalytic activity">
    <reaction evidence="11">
        <text>(S)-cystathionine ketimine + NADH + 2 H(+) = (3R,5S)-2,3,5,6,7-pentahydro-1,4-thiazepine-3,5-dicarboxylate + NAD(+)</text>
        <dbReference type="Rhea" id="RHEA:68032"/>
        <dbReference type="ChEBI" id="CHEBI:15378"/>
        <dbReference type="ChEBI" id="CHEBI:57540"/>
        <dbReference type="ChEBI" id="CHEBI:57945"/>
        <dbReference type="ChEBI" id="CHEBI:176808"/>
        <dbReference type="ChEBI" id="CHEBI:176810"/>
    </reaction>
    <physiologicalReaction direction="left-to-right" evidence="11">
        <dbReference type="Rhea" id="RHEA:68033"/>
    </physiologicalReaction>
</comment>
<comment type="catalytic activity">
    <reaction evidence="5">
        <text>L-pipecolate + NAD(+) = Delta(1)-piperideine-2-carboxylate + NADH + H(+)</text>
        <dbReference type="Rhea" id="RHEA:30807"/>
        <dbReference type="ChEBI" id="CHEBI:15378"/>
        <dbReference type="ChEBI" id="CHEBI:57540"/>
        <dbReference type="ChEBI" id="CHEBI:57945"/>
        <dbReference type="ChEBI" id="CHEBI:61185"/>
        <dbReference type="ChEBI" id="CHEBI:77631"/>
        <dbReference type="EC" id="1.5.1.1"/>
    </reaction>
    <physiologicalReaction direction="right-to-left" evidence="5">
        <dbReference type="Rhea" id="RHEA:30809"/>
    </physiologicalReaction>
</comment>
<name>A0A1Y1L2X2_PHOPY</name>
<comment type="catalytic activity">
    <reaction evidence="6">
        <text>Delta(2)-thiazoline-2-carboxylate + NADPH + 2 H(+) = L-thiazolidine-2-carboxylate + NADP(+)</text>
        <dbReference type="Rhea" id="RHEA:68072"/>
        <dbReference type="ChEBI" id="CHEBI:15378"/>
        <dbReference type="ChEBI" id="CHEBI:57783"/>
        <dbReference type="ChEBI" id="CHEBI:58349"/>
        <dbReference type="ChEBI" id="CHEBI:176895"/>
        <dbReference type="ChEBI" id="CHEBI:176896"/>
    </reaction>
    <physiologicalReaction direction="left-to-right" evidence="6">
        <dbReference type="Rhea" id="RHEA:68073"/>
    </physiologicalReaction>
</comment>
<dbReference type="Gene3D" id="3.40.50.720">
    <property type="entry name" value="NAD(P)-binding Rossmann-like Domain"/>
    <property type="match status" value="1"/>
</dbReference>
<reference evidence="18" key="1">
    <citation type="journal article" date="2016" name="Sci. Rep.">
        <title>Molecular characterization of firefly nuptial gifts: a multi-omics approach sheds light on postcopulatory sexual selection.</title>
        <authorList>
            <person name="Al-Wathiqui N."/>
            <person name="Fallon T.R."/>
            <person name="South A."/>
            <person name="Weng J.K."/>
            <person name="Lewis S.M."/>
        </authorList>
    </citation>
    <scope>NUCLEOTIDE SEQUENCE</scope>
</reference>
<dbReference type="InterPro" id="IPR003462">
    <property type="entry name" value="ODC_Mu_crystall"/>
</dbReference>
<comment type="similarity">
    <text evidence="1">Belongs to the ornithine cyclodeaminase/mu-crystallin family.</text>
</comment>
<evidence type="ECO:0000256" key="10">
    <source>
        <dbReference type="ARBA" id="ARBA00093248"/>
    </source>
</evidence>
<proteinExistence type="inferred from homology"/>
<sequence>MHKSYTACTTSSSLCSMSRPYEYLTEDCVKGRLTWNKAIVAAERALKGLATGEARQTRRVKLQLGESPNFIFIMCGYLRDCDYGGLVSLSVTKFVGNRSLQPPLPIVHSDVALMDENTGVTKAVIPGRDLTKWVIPSVSVVATKYLHGETGGTLAIIGAGNQGRLHAIALQGHFHFSKVRVWNRTASKAEDLVNELNREVEGSPFATAASVEECVTGADVIVTATNSSQTLVQGSWIKKGAHINGRFFTNARMSQHITSSNWG</sequence>
<evidence type="ECO:0000256" key="9">
    <source>
        <dbReference type="ARBA" id="ARBA00093227"/>
    </source>
</evidence>
<evidence type="ECO:0000256" key="8">
    <source>
        <dbReference type="ARBA" id="ARBA00093226"/>
    </source>
</evidence>
<comment type="subunit">
    <text evidence="15">Homodimer. Binds the thyroid hormone triiodothyronine (T3); T3 binding inhibits enzymatic activity.</text>
</comment>
<dbReference type="GO" id="GO:0042562">
    <property type="term" value="F:hormone binding"/>
    <property type="evidence" value="ECO:0007669"/>
    <property type="project" value="TreeGrafter"/>
</dbReference>
<evidence type="ECO:0000256" key="14">
    <source>
        <dbReference type="ARBA" id="ARBA00093273"/>
    </source>
</evidence>
<dbReference type="PANTHER" id="PTHR13812:SF19">
    <property type="entry name" value="KETIMINE REDUCTASE MU-CRYSTALLIN"/>
    <property type="match status" value="1"/>
</dbReference>
<protein>
    <recommendedName>
        <fullName evidence="3">Ketimine reductase mu-crystallin</fullName>
        <ecNumber evidence="16">1.5.1.1</ecNumber>
        <ecNumber evidence="2">1.5.1.25</ecNumber>
    </recommendedName>
    <alternativeName>
        <fullName evidence="17">1-piperideine-2-carboxylate/1-pyrroline-2-carboxylate reductase</fullName>
    </alternativeName>
    <alternativeName>
        <fullName evidence="4">NADP-regulated thyroid-hormone-binding protein</fullName>
    </alternativeName>
</protein>
<accession>A0A1Y1L2X2</accession>